<protein>
    <recommendedName>
        <fullName evidence="3">peptidylprolyl isomerase</fullName>
        <ecNumber evidence="3">5.2.1.8</ecNumber>
    </recommendedName>
</protein>
<gene>
    <name evidence="7" type="ORF">LCGC14_0008750</name>
</gene>
<keyword evidence="4" id="KW-0697">Rotamase</keyword>
<evidence type="ECO:0000256" key="1">
    <source>
        <dbReference type="ARBA" id="ARBA00000971"/>
    </source>
</evidence>
<dbReference type="AlphaFoldDB" id="A0A0F9WJW4"/>
<evidence type="ECO:0000313" key="7">
    <source>
        <dbReference type="EMBL" id="KKO12858.1"/>
    </source>
</evidence>
<comment type="similarity">
    <text evidence="2">Belongs to the FKBP-type PPIase family.</text>
</comment>
<evidence type="ECO:0000256" key="2">
    <source>
        <dbReference type="ARBA" id="ARBA00006577"/>
    </source>
</evidence>
<evidence type="ECO:0000256" key="5">
    <source>
        <dbReference type="ARBA" id="ARBA00023235"/>
    </source>
</evidence>
<organism evidence="7">
    <name type="scientific">marine sediment metagenome</name>
    <dbReference type="NCBI Taxonomy" id="412755"/>
    <lineage>
        <taxon>unclassified sequences</taxon>
        <taxon>metagenomes</taxon>
        <taxon>ecological metagenomes</taxon>
    </lineage>
</organism>
<feature type="domain" description="PPIase FKBP-type" evidence="6">
    <location>
        <begin position="21"/>
        <end position="95"/>
    </location>
</feature>
<evidence type="ECO:0000259" key="6">
    <source>
        <dbReference type="PROSITE" id="PS50059"/>
    </source>
</evidence>
<dbReference type="EMBL" id="LAZR01000001">
    <property type="protein sequence ID" value="KKO12858.1"/>
    <property type="molecule type" value="Genomic_DNA"/>
</dbReference>
<dbReference type="InterPro" id="IPR046357">
    <property type="entry name" value="PPIase_dom_sf"/>
</dbReference>
<dbReference type="InterPro" id="IPR001179">
    <property type="entry name" value="PPIase_FKBP_dom"/>
</dbReference>
<evidence type="ECO:0000256" key="3">
    <source>
        <dbReference type="ARBA" id="ARBA00013194"/>
    </source>
</evidence>
<name>A0A0F9WJW4_9ZZZZ</name>
<dbReference type="PANTHER" id="PTHR47861">
    <property type="entry name" value="FKBP-TYPE PEPTIDYL-PROLYL CIS-TRANS ISOMERASE SLYD"/>
    <property type="match status" value="1"/>
</dbReference>
<comment type="caution">
    <text evidence="7">The sequence shown here is derived from an EMBL/GenBank/DDBJ whole genome shotgun (WGS) entry which is preliminary data.</text>
</comment>
<accession>A0A0F9WJW4</accession>
<dbReference type="PANTHER" id="PTHR47861:SF4">
    <property type="entry name" value="FKBP-TYPE 16 KDA PEPTIDYL-PROLYL CIS-TRANS ISOMERASE"/>
    <property type="match status" value="1"/>
</dbReference>
<dbReference type="EC" id="5.2.1.8" evidence="3"/>
<dbReference type="PROSITE" id="PS50059">
    <property type="entry name" value="FKBP_PPIASE"/>
    <property type="match status" value="1"/>
</dbReference>
<evidence type="ECO:0000256" key="4">
    <source>
        <dbReference type="ARBA" id="ARBA00023110"/>
    </source>
</evidence>
<dbReference type="Gene3D" id="2.40.10.330">
    <property type="match status" value="1"/>
</dbReference>
<comment type="catalytic activity">
    <reaction evidence="1">
        <text>[protein]-peptidylproline (omega=180) = [protein]-peptidylproline (omega=0)</text>
        <dbReference type="Rhea" id="RHEA:16237"/>
        <dbReference type="Rhea" id="RHEA-COMP:10747"/>
        <dbReference type="Rhea" id="RHEA-COMP:10748"/>
        <dbReference type="ChEBI" id="CHEBI:83833"/>
        <dbReference type="ChEBI" id="CHEBI:83834"/>
        <dbReference type="EC" id="5.2.1.8"/>
    </reaction>
</comment>
<dbReference type="SUPFAM" id="SSF54534">
    <property type="entry name" value="FKBP-like"/>
    <property type="match status" value="1"/>
</dbReference>
<dbReference type="Gene3D" id="3.10.50.40">
    <property type="match status" value="1"/>
</dbReference>
<dbReference type="Pfam" id="PF00254">
    <property type="entry name" value="FKBP_C"/>
    <property type="match status" value="1"/>
</dbReference>
<dbReference type="GO" id="GO:0003755">
    <property type="term" value="F:peptidyl-prolyl cis-trans isomerase activity"/>
    <property type="evidence" value="ECO:0007669"/>
    <property type="project" value="UniProtKB-KW"/>
</dbReference>
<dbReference type="InterPro" id="IPR048261">
    <property type="entry name" value="SlpA/SlyD-like_ins_sf"/>
</dbReference>
<keyword evidence="5" id="KW-0413">Isomerase</keyword>
<proteinExistence type="inferred from homology"/>
<reference evidence="7" key="1">
    <citation type="journal article" date="2015" name="Nature">
        <title>Complex archaea that bridge the gap between prokaryotes and eukaryotes.</title>
        <authorList>
            <person name="Spang A."/>
            <person name="Saw J.H."/>
            <person name="Jorgensen S.L."/>
            <person name="Zaremba-Niedzwiedzka K."/>
            <person name="Martijn J."/>
            <person name="Lind A.E."/>
            <person name="van Eijk R."/>
            <person name="Schleper C."/>
            <person name="Guy L."/>
            <person name="Ettema T.J."/>
        </authorList>
    </citation>
    <scope>NUCLEOTIDE SEQUENCE</scope>
</reference>
<sequence length="172" mass="17779">MHDSDNDTAAPGKSDAVVCEGARVTLHFSLALPDGTEIDSNYGKAPATFRVGDGNLLPGFEAALMGAGQGASVSVVLPPDQAFGAVNAENVQSFPRQRFAGLLANTTDPVEEGTVVSFADAGGNEIPGVLRQIGELHVVIDFNHPLAGREILFTADILSVIAPGTDAVKIQL</sequence>